<evidence type="ECO:0000313" key="3">
    <source>
        <dbReference type="Proteomes" id="UP000823123"/>
    </source>
</evidence>
<accession>A0ABS1C9E7</accession>
<dbReference type="Proteomes" id="UP000823123">
    <property type="component" value="Unassembled WGS sequence"/>
</dbReference>
<evidence type="ECO:0000313" key="2">
    <source>
        <dbReference type="EMBL" id="MBK1468670.1"/>
    </source>
</evidence>
<gene>
    <name evidence="2" type="ORF">IBJ83_04990</name>
</gene>
<reference evidence="2 3" key="1">
    <citation type="submission" date="2020-09" db="EMBL/GenBank/DDBJ databases">
        <title>Parvimonas S3374 sp. nov.</title>
        <authorList>
            <person name="Buhl M."/>
        </authorList>
    </citation>
    <scope>NUCLEOTIDE SEQUENCE [LARGE SCALE GENOMIC DNA]</scope>
    <source>
        <strain evidence="2 3">S3374</strain>
    </source>
</reference>
<sequence length="108" mass="13030">MENFIQKIFDIDENAENYQRDLEIKKQKLLNDRKEKLKCIDDEYFKVLEEEKENLSLRLESIEKEDLKKLESYNRKSIETKNIFMDKKETLVKNFANSILESGELYGE</sequence>
<name>A0ABS1C9E7_9FIRM</name>
<evidence type="ECO:0000256" key="1">
    <source>
        <dbReference type="SAM" id="Coils"/>
    </source>
</evidence>
<dbReference type="EMBL" id="JACVDA010000012">
    <property type="protein sequence ID" value="MBK1468670.1"/>
    <property type="molecule type" value="Genomic_DNA"/>
</dbReference>
<keyword evidence="3" id="KW-1185">Reference proteome</keyword>
<dbReference type="RefSeq" id="WP_068473665.1">
    <property type="nucleotide sequence ID" value="NZ_AP038371.1"/>
</dbReference>
<protein>
    <submittedName>
        <fullName evidence="2">Uncharacterized protein</fullName>
    </submittedName>
</protein>
<comment type="caution">
    <text evidence="2">The sequence shown here is derived from an EMBL/GenBank/DDBJ whole genome shotgun (WGS) entry which is preliminary data.</text>
</comment>
<keyword evidence="1" id="KW-0175">Coiled coil</keyword>
<feature type="coiled-coil region" evidence="1">
    <location>
        <begin position="15"/>
        <end position="65"/>
    </location>
</feature>
<organism evidence="2 3">
    <name type="scientific">Parvimonas parva</name>
    <dbReference type="NCBI Taxonomy" id="2769485"/>
    <lineage>
        <taxon>Bacteria</taxon>
        <taxon>Bacillati</taxon>
        <taxon>Bacillota</taxon>
        <taxon>Tissierellia</taxon>
        <taxon>Tissierellales</taxon>
        <taxon>Peptoniphilaceae</taxon>
        <taxon>Parvimonas</taxon>
    </lineage>
</organism>
<proteinExistence type="predicted"/>